<dbReference type="GO" id="GO:0042910">
    <property type="term" value="F:xenobiotic transmembrane transporter activity"/>
    <property type="evidence" value="ECO:0007669"/>
    <property type="project" value="InterPro"/>
</dbReference>
<keyword evidence="1" id="KW-0472">Membrane</keyword>
<organism evidence="2 3">
    <name type="scientific">Anoxybacillus ayderensis</name>
    <dbReference type="NCBI Taxonomy" id="265546"/>
    <lineage>
        <taxon>Bacteria</taxon>
        <taxon>Bacillati</taxon>
        <taxon>Bacillota</taxon>
        <taxon>Bacilli</taxon>
        <taxon>Bacillales</taxon>
        <taxon>Anoxybacillaceae</taxon>
        <taxon>Anoxybacillus</taxon>
    </lineage>
</organism>
<evidence type="ECO:0000313" key="2">
    <source>
        <dbReference type="EMBL" id="KIP20185.1"/>
    </source>
</evidence>
<dbReference type="InterPro" id="IPR002528">
    <property type="entry name" value="MATE_fam"/>
</dbReference>
<comment type="caution">
    <text evidence="2">The sequence shown here is derived from an EMBL/GenBank/DDBJ whole genome shotgun (WGS) entry which is preliminary data.</text>
</comment>
<dbReference type="RefSeq" id="WP_244149240.1">
    <property type="nucleotide sequence ID" value="NZ_JXTG01000022.1"/>
</dbReference>
<accession>A0A0D0G4B1</accession>
<reference evidence="2 3" key="1">
    <citation type="submission" date="2015-01" db="EMBL/GenBank/DDBJ databases">
        <title>Genome sequence of Anoxybacillus ayderensis strain AB04.</title>
        <authorList>
            <person name="Belduz A.O."/>
            <person name="Canakci S."/>
            <person name="Chan K.-G."/>
            <person name="Kahar U.M."/>
            <person name="Yaakob A.S."/>
            <person name="Chan C.S."/>
            <person name="Goh K.M."/>
        </authorList>
    </citation>
    <scope>NUCLEOTIDE SEQUENCE [LARGE SCALE GENOMIC DNA]</scope>
    <source>
        <strain evidence="2 3">AB04</strain>
    </source>
</reference>
<gene>
    <name evidence="2" type="ORF">JV16_02648</name>
</gene>
<keyword evidence="1" id="KW-1133">Transmembrane helix</keyword>
<feature type="transmembrane region" description="Helical" evidence="1">
    <location>
        <begin position="12"/>
        <end position="37"/>
    </location>
</feature>
<name>A0A0D0G4B1_9BACL</name>
<dbReference type="AlphaFoldDB" id="A0A0D0G4B1"/>
<dbReference type="PATRIC" id="fig|265546.4.peg.2663"/>
<dbReference type="Proteomes" id="UP000032047">
    <property type="component" value="Unassembled WGS sequence"/>
</dbReference>
<dbReference type="GO" id="GO:0015297">
    <property type="term" value="F:antiporter activity"/>
    <property type="evidence" value="ECO:0007669"/>
    <property type="project" value="InterPro"/>
</dbReference>
<sequence>MFKQFMSHGKTIVVLAFLIIIENFLKSAVGFVDTLFISQLGLHEVAAVGVSNTILNIYFAVFLAIAAAAVMIARAVLLYWRYRSFQWVKAV</sequence>
<protein>
    <submittedName>
        <fullName evidence="2">MatE</fullName>
    </submittedName>
</protein>
<dbReference type="GO" id="GO:0016020">
    <property type="term" value="C:membrane"/>
    <property type="evidence" value="ECO:0007669"/>
    <property type="project" value="InterPro"/>
</dbReference>
<dbReference type="Pfam" id="PF01554">
    <property type="entry name" value="MatE"/>
    <property type="match status" value="1"/>
</dbReference>
<keyword evidence="1" id="KW-0812">Transmembrane</keyword>
<feature type="transmembrane region" description="Helical" evidence="1">
    <location>
        <begin position="57"/>
        <end position="80"/>
    </location>
</feature>
<proteinExistence type="predicted"/>
<evidence type="ECO:0000313" key="3">
    <source>
        <dbReference type="Proteomes" id="UP000032047"/>
    </source>
</evidence>
<dbReference type="EMBL" id="JXTG01000022">
    <property type="protein sequence ID" value="KIP20185.1"/>
    <property type="molecule type" value="Genomic_DNA"/>
</dbReference>
<evidence type="ECO:0000256" key="1">
    <source>
        <dbReference type="SAM" id="Phobius"/>
    </source>
</evidence>
<keyword evidence="3" id="KW-1185">Reference proteome</keyword>